<evidence type="ECO:0000256" key="1">
    <source>
        <dbReference type="ARBA" id="ARBA00010531"/>
    </source>
</evidence>
<gene>
    <name evidence="4" type="primary">MRPL1</name>
    <name evidence="4" type="ORF">GWK47_037235</name>
</gene>
<dbReference type="EMBL" id="JACEEZ010004805">
    <property type="protein sequence ID" value="KAG0726121.1"/>
    <property type="molecule type" value="Genomic_DNA"/>
</dbReference>
<dbReference type="Gene3D" id="3.40.50.790">
    <property type="match status" value="1"/>
</dbReference>
<dbReference type="OrthoDB" id="1747252at2759"/>
<dbReference type="AlphaFoldDB" id="A0A8J5CZC9"/>
<evidence type="ECO:0000256" key="3">
    <source>
        <dbReference type="ARBA" id="ARBA00023274"/>
    </source>
</evidence>
<evidence type="ECO:0000313" key="5">
    <source>
        <dbReference type="Proteomes" id="UP000770661"/>
    </source>
</evidence>
<dbReference type="InterPro" id="IPR028364">
    <property type="entry name" value="Ribosomal_uL1/biogenesis"/>
</dbReference>
<evidence type="ECO:0000256" key="2">
    <source>
        <dbReference type="ARBA" id="ARBA00022980"/>
    </source>
</evidence>
<dbReference type="Pfam" id="PF00687">
    <property type="entry name" value="Ribosomal_L1"/>
    <property type="match status" value="1"/>
</dbReference>
<proteinExistence type="inferred from homology"/>
<comment type="caution">
    <text evidence="4">The sequence shown here is derived from an EMBL/GenBank/DDBJ whole genome shotgun (WGS) entry which is preliminary data.</text>
</comment>
<dbReference type="GO" id="GO:0005840">
    <property type="term" value="C:ribosome"/>
    <property type="evidence" value="ECO:0007669"/>
    <property type="project" value="UniProtKB-KW"/>
</dbReference>
<sequence>MASLAAVCSTGVARTQVLRWAATSLHTSAALEAARKGTRAKAEAKKKASKKEEVKREFIPLKKRLELKQTGGASPRRFEDHLKNPSDDVWVTTFYKWKVYTVEEALAMHRETHHATQADLPDAHVYVCIELDMAADKKNRFIDDFYNVIRMPHDFNTGQERSILVISSNEEVHEQALQMGATHAAGLEVVKQAQAGDINLWEYDHYIAETEILPELVAIRGLIKKRFPTVRNGTAGNDVLAILERFTKGVEYNTSKDKYHHDYATIRVPFGQLSMSNDQLEENLSAVLKEVERQKPPRKSSNLITMVMIVSPPSREQFKFDPTPYLLQSVMPIKAAVTG</sequence>
<organism evidence="4 5">
    <name type="scientific">Chionoecetes opilio</name>
    <name type="common">Atlantic snow crab</name>
    <name type="synonym">Cancer opilio</name>
    <dbReference type="NCBI Taxonomy" id="41210"/>
    <lineage>
        <taxon>Eukaryota</taxon>
        <taxon>Metazoa</taxon>
        <taxon>Ecdysozoa</taxon>
        <taxon>Arthropoda</taxon>
        <taxon>Crustacea</taxon>
        <taxon>Multicrustacea</taxon>
        <taxon>Malacostraca</taxon>
        <taxon>Eumalacostraca</taxon>
        <taxon>Eucarida</taxon>
        <taxon>Decapoda</taxon>
        <taxon>Pleocyemata</taxon>
        <taxon>Brachyura</taxon>
        <taxon>Eubrachyura</taxon>
        <taxon>Majoidea</taxon>
        <taxon>Majidae</taxon>
        <taxon>Chionoecetes</taxon>
    </lineage>
</organism>
<dbReference type="SUPFAM" id="SSF56808">
    <property type="entry name" value="Ribosomal protein L1"/>
    <property type="match status" value="1"/>
</dbReference>
<keyword evidence="5" id="KW-1185">Reference proteome</keyword>
<dbReference type="InterPro" id="IPR016095">
    <property type="entry name" value="Ribosomal_uL1_3-a/b-sand"/>
</dbReference>
<comment type="similarity">
    <text evidence="1">Belongs to the universal ribosomal protein uL1 family.</text>
</comment>
<keyword evidence="3" id="KW-0687">Ribonucleoprotein</keyword>
<dbReference type="PANTHER" id="PTHR36427:SF3">
    <property type="entry name" value="LARGE RIBOSOMAL SUBUNIT PROTEIN UL1M"/>
    <property type="match status" value="1"/>
</dbReference>
<dbReference type="GO" id="GO:1990904">
    <property type="term" value="C:ribonucleoprotein complex"/>
    <property type="evidence" value="ECO:0007669"/>
    <property type="project" value="UniProtKB-KW"/>
</dbReference>
<accession>A0A8J5CZC9</accession>
<dbReference type="PANTHER" id="PTHR36427">
    <property type="entry name" value="54S RIBOSOMAL PROTEIN L1, MITOCHONDRIAL"/>
    <property type="match status" value="1"/>
</dbReference>
<dbReference type="InterPro" id="IPR023674">
    <property type="entry name" value="Ribosomal_uL1-like"/>
</dbReference>
<dbReference type="Proteomes" id="UP000770661">
    <property type="component" value="Unassembled WGS sequence"/>
</dbReference>
<reference evidence="4" key="1">
    <citation type="submission" date="2020-07" db="EMBL/GenBank/DDBJ databases">
        <title>The High-quality genome of the commercially important snow crab, Chionoecetes opilio.</title>
        <authorList>
            <person name="Jeong J.-H."/>
            <person name="Ryu S."/>
        </authorList>
    </citation>
    <scope>NUCLEOTIDE SEQUENCE</scope>
    <source>
        <strain evidence="4">MADBK_172401_WGS</strain>
        <tissue evidence="4">Digestive gland</tissue>
    </source>
</reference>
<name>A0A8J5CZC9_CHIOP</name>
<dbReference type="Gene3D" id="3.30.190.20">
    <property type="match status" value="1"/>
</dbReference>
<keyword evidence="2 4" id="KW-0689">Ribosomal protein</keyword>
<protein>
    <submittedName>
        <fullName evidence="4">39S ribosomal protein L1, mitochondrial</fullName>
    </submittedName>
</protein>
<evidence type="ECO:0000313" key="4">
    <source>
        <dbReference type="EMBL" id="KAG0726121.1"/>
    </source>
</evidence>